<evidence type="ECO:0000313" key="2">
    <source>
        <dbReference type="EMBL" id="EJX09425.1"/>
    </source>
</evidence>
<keyword evidence="1" id="KW-0175">Coiled coil</keyword>
<accession>J9H5X0</accession>
<protein>
    <submittedName>
        <fullName evidence="2">Uncharacterized protein</fullName>
    </submittedName>
</protein>
<evidence type="ECO:0000256" key="1">
    <source>
        <dbReference type="SAM" id="Coils"/>
    </source>
</evidence>
<dbReference type="EMBL" id="AMCI01000395">
    <property type="protein sequence ID" value="EJX09425.1"/>
    <property type="molecule type" value="Genomic_DNA"/>
</dbReference>
<sequence length="168" mass="18223">MINTYGVFGKIQFVMSVQIGNQSVTVDFSGGGMSSRGVIPASYVTNNPLVQRALHLTAEYRSGIVKLIKSIPEKVDLLEAERQKAEEEAAKKVEKEVEKKLQDASFLESDGCEDDAVASGQTRVEVSCLDDAVEYLKANYEGYSASKLRTKASVVKAGEEHGVVFVGL</sequence>
<feature type="coiled-coil region" evidence="1">
    <location>
        <begin position="68"/>
        <end position="110"/>
    </location>
</feature>
<dbReference type="AlphaFoldDB" id="J9H5X0"/>
<reference evidence="2" key="1">
    <citation type="journal article" date="2012" name="PLoS ONE">
        <title>Gene sets for utilization of primary and secondary nutrition supplies in the distal gut of endangered iberian lynx.</title>
        <authorList>
            <person name="Alcaide M."/>
            <person name="Messina E."/>
            <person name="Richter M."/>
            <person name="Bargiela R."/>
            <person name="Peplies J."/>
            <person name="Huws S.A."/>
            <person name="Newbold C.J."/>
            <person name="Golyshin P.N."/>
            <person name="Simon M.A."/>
            <person name="Lopez G."/>
            <person name="Yakimov M.M."/>
            <person name="Ferrer M."/>
        </authorList>
    </citation>
    <scope>NUCLEOTIDE SEQUENCE</scope>
</reference>
<organism evidence="2">
    <name type="scientific">gut metagenome</name>
    <dbReference type="NCBI Taxonomy" id="749906"/>
    <lineage>
        <taxon>unclassified sequences</taxon>
        <taxon>metagenomes</taxon>
        <taxon>organismal metagenomes</taxon>
    </lineage>
</organism>
<proteinExistence type="predicted"/>
<gene>
    <name evidence="2" type="ORF">EVA_02466</name>
</gene>
<name>J9H5X0_9ZZZZ</name>
<comment type="caution">
    <text evidence="2">The sequence shown here is derived from an EMBL/GenBank/DDBJ whole genome shotgun (WGS) entry which is preliminary data.</text>
</comment>